<dbReference type="SUPFAM" id="SSF52467">
    <property type="entry name" value="DHS-like NAD/FAD-binding domain"/>
    <property type="match status" value="1"/>
</dbReference>
<dbReference type="InterPro" id="IPR026591">
    <property type="entry name" value="Sirtuin_cat_small_dom_sf"/>
</dbReference>
<keyword evidence="2" id="KW-1185">Reference proteome</keyword>
<dbReference type="Pfam" id="PF02146">
    <property type="entry name" value="SIR2"/>
    <property type="match status" value="1"/>
</dbReference>
<dbReference type="InterPro" id="IPR029035">
    <property type="entry name" value="DHS-like_NAD/FAD-binding_dom"/>
</dbReference>
<dbReference type="InterPro" id="IPR050134">
    <property type="entry name" value="NAD-dep_sirtuin_deacylases"/>
</dbReference>
<sequence>MVLRPLAPATMPTLRFSTIPRPLLVRCLHEHTLLHPRIPVLRTKVRPSLLLPIAPTPGLEFITEVEPAIRAVADLLKDSGGKVVVLTGAGVSTDSGIPDYRGEKGAYAVNANYKPIYFQEFVSIHPFRQRYWARGYLGWSQIQHAHPNATHHSLASLHRAGLISHLITQNVDRLHQAAGSLPDHTTELHGTLHEVHCLSCSHTVSRDEFQATLAQMNPDWAQWAAGLEQSGTRPQTNPDGDVELPASISYAGFAYPSCGSCGTGVMKPSVVFFGENIHPRVKQVSFQAVERSKAVLVVGSSLATYSAFRLVKVAKELGKQVGIVNLGVTRGDSIADFKVDLGCALVFSGVQRMLDGGVGSS</sequence>
<dbReference type="PROSITE" id="PS50305">
    <property type="entry name" value="SIRTUIN"/>
    <property type="match status" value="1"/>
</dbReference>
<dbReference type="Proteomes" id="UP000268093">
    <property type="component" value="Unassembled WGS sequence"/>
</dbReference>
<dbReference type="InterPro" id="IPR003000">
    <property type="entry name" value="Sirtuin"/>
</dbReference>
<accession>A0A433D1W3</accession>
<dbReference type="OrthoDB" id="424302at2759"/>
<organism evidence="1 2">
    <name type="scientific">Jimgerdemannia flammicorona</name>
    <dbReference type="NCBI Taxonomy" id="994334"/>
    <lineage>
        <taxon>Eukaryota</taxon>
        <taxon>Fungi</taxon>
        <taxon>Fungi incertae sedis</taxon>
        <taxon>Mucoromycota</taxon>
        <taxon>Mucoromycotina</taxon>
        <taxon>Endogonomycetes</taxon>
        <taxon>Endogonales</taxon>
        <taxon>Endogonaceae</taxon>
        <taxon>Jimgerdemannia</taxon>
    </lineage>
</organism>
<dbReference type="Gene3D" id="3.40.50.1220">
    <property type="entry name" value="TPP-binding domain"/>
    <property type="match status" value="1"/>
</dbReference>
<dbReference type="InterPro" id="IPR026590">
    <property type="entry name" value="Ssirtuin_cat_dom"/>
</dbReference>
<gene>
    <name evidence="1" type="ORF">BC936DRAFT_148973</name>
</gene>
<proteinExistence type="predicted"/>
<dbReference type="Gene3D" id="3.30.1600.10">
    <property type="entry name" value="SIR2/SIRT2 'Small Domain"/>
    <property type="match status" value="1"/>
</dbReference>
<dbReference type="EMBL" id="RBNI01008281">
    <property type="protein sequence ID" value="RUP44820.1"/>
    <property type="molecule type" value="Genomic_DNA"/>
</dbReference>
<reference evidence="1 2" key="1">
    <citation type="journal article" date="2018" name="New Phytol.">
        <title>Phylogenomics of Endogonaceae and evolution of mycorrhizas within Mucoromycota.</title>
        <authorList>
            <person name="Chang Y."/>
            <person name="Desiro A."/>
            <person name="Na H."/>
            <person name="Sandor L."/>
            <person name="Lipzen A."/>
            <person name="Clum A."/>
            <person name="Barry K."/>
            <person name="Grigoriev I.V."/>
            <person name="Martin F.M."/>
            <person name="Stajich J.E."/>
            <person name="Smith M.E."/>
            <person name="Bonito G."/>
            <person name="Spatafora J.W."/>
        </authorList>
    </citation>
    <scope>NUCLEOTIDE SEQUENCE [LARGE SCALE GENOMIC DNA]</scope>
    <source>
        <strain evidence="1 2">GMNB39</strain>
    </source>
</reference>
<dbReference type="GO" id="GO:0070403">
    <property type="term" value="F:NAD+ binding"/>
    <property type="evidence" value="ECO:0007669"/>
    <property type="project" value="InterPro"/>
</dbReference>
<dbReference type="GO" id="GO:0017136">
    <property type="term" value="F:histone deacetylase activity, NAD-dependent"/>
    <property type="evidence" value="ECO:0007669"/>
    <property type="project" value="TreeGrafter"/>
</dbReference>
<name>A0A433D1W3_9FUNG</name>
<protein>
    <submittedName>
        <fullName evidence="1">DHS-like NAD/FAD-binding domain-containing protein</fullName>
    </submittedName>
</protein>
<evidence type="ECO:0000313" key="1">
    <source>
        <dbReference type="EMBL" id="RUP44820.1"/>
    </source>
</evidence>
<dbReference type="PANTHER" id="PTHR11085">
    <property type="entry name" value="NAD-DEPENDENT PROTEIN DEACYLASE SIRTUIN-5, MITOCHONDRIAL-RELATED"/>
    <property type="match status" value="1"/>
</dbReference>
<comment type="caution">
    <text evidence="1">The sequence shown here is derived from an EMBL/GenBank/DDBJ whole genome shotgun (WGS) entry which is preliminary data.</text>
</comment>
<dbReference type="GO" id="GO:0046872">
    <property type="term" value="F:metal ion binding"/>
    <property type="evidence" value="ECO:0007669"/>
    <property type="project" value="UniProtKB-KW"/>
</dbReference>
<evidence type="ECO:0000313" key="2">
    <source>
        <dbReference type="Proteomes" id="UP000268093"/>
    </source>
</evidence>
<dbReference type="PANTHER" id="PTHR11085:SF10">
    <property type="entry name" value="NAD-DEPENDENT PROTEIN DEACYLASE SIRTUIN-5, MITOCHONDRIAL-RELATED"/>
    <property type="match status" value="1"/>
</dbReference>